<name>G2YHX9_BOTF4</name>
<dbReference type="AlphaFoldDB" id="G2YHX9"/>
<dbReference type="HOGENOM" id="CLU_2849440_0_0_1"/>
<evidence type="ECO:0000313" key="2">
    <source>
        <dbReference type="Proteomes" id="UP000008177"/>
    </source>
</evidence>
<dbReference type="Proteomes" id="UP000008177">
    <property type="component" value="Unplaced contigs"/>
</dbReference>
<sequence>MAMILLLDAMREQTRDDGNVFGNSKCGLGRMSTARRPARIITVIQRYMHSSPITHLQHITQFPKE</sequence>
<accession>G2YHX9</accession>
<proteinExistence type="predicted"/>
<protein>
    <submittedName>
        <fullName evidence="1">Uncharacterized protein</fullName>
    </submittedName>
</protein>
<evidence type="ECO:0000313" key="1">
    <source>
        <dbReference type="EMBL" id="CCD51316.1"/>
    </source>
</evidence>
<organism evidence="1 2">
    <name type="scientific">Botryotinia fuckeliana (strain T4)</name>
    <name type="common">Noble rot fungus</name>
    <name type="synonym">Botrytis cinerea</name>
    <dbReference type="NCBI Taxonomy" id="999810"/>
    <lineage>
        <taxon>Eukaryota</taxon>
        <taxon>Fungi</taxon>
        <taxon>Dikarya</taxon>
        <taxon>Ascomycota</taxon>
        <taxon>Pezizomycotina</taxon>
        <taxon>Leotiomycetes</taxon>
        <taxon>Helotiales</taxon>
        <taxon>Sclerotiniaceae</taxon>
        <taxon>Botrytis</taxon>
    </lineage>
</organism>
<dbReference type="InParanoid" id="G2YHX9"/>
<dbReference type="EMBL" id="FQ790337">
    <property type="protein sequence ID" value="CCD51316.1"/>
    <property type="molecule type" value="Genomic_DNA"/>
</dbReference>
<gene>
    <name evidence="1" type="ORF">BofuT4_uP016220.1</name>
</gene>
<reference evidence="2" key="1">
    <citation type="journal article" date="2011" name="PLoS Genet.">
        <title>Genomic analysis of the necrotrophic fungal pathogens Sclerotinia sclerotiorum and Botrytis cinerea.</title>
        <authorList>
            <person name="Amselem J."/>
            <person name="Cuomo C.A."/>
            <person name="van Kan J.A."/>
            <person name="Viaud M."/>
            <person name="Benito E.P."/>
            <person name="Couloux A."/>
            <person name="Coutinho P.M."/>
            <person name="de Vries R.P."/>
            <person name="Dyer P.S."/>
            <person name="Fillinger S."/>
            <person name="Fournier E."/>
            <person name="Gout L."/>
            <person name="Hahn M."/>
            <person name="Kohn L."/>
            <person name="Lapalu N."/>
            <person name="Plummer K.M."/>
            <person name="Pradier J.M."/>
            <person name="Quevillon E."/>
            <person name="Sharon A."/>
            <person name="Simon A."/>
            <person name="ten Have A."/>
            <person name="Tudzynski B."/>
            <person name="Tudzynski P."/>
            <person name="Wincker P."/>
            <person name="Andrew M."/>
            <person name="Anthouard V."/>
            <person name="Beever R.E."/>
            <person name="Beffa R."/>
            <person name="Benoit I."/>
            <person name="Bouzid O."/>
            <person name="Brault B."/>
            <person name="Chen Z."/>
            <person name="Choquer M."/>
            <person name="Collemare J."/>
            <person name="Cotton P."/>
            <person name="Danchin E.G."/>
            <person name="Da Silva C."/>
            <person name="Gautier A."/>
            <person name="Giraud C."/>
            <person name="Giraud T."/>
            <person name="Gonzalez C."/>
            <person name="Grossetete S."/>
            <person name="Guldener U."/>
            <person name="Henrissat B."/>
            <person name="Howlett B.J."/>
            <person name="Kodira C."/>
            <person name="Kretschmer M."/>
            <person name="Lappartient A."/>
            <person name="Leroch M."/>
            <person name="Levis C."/>
            <person name="Mauceli E."/>
            <person name="Neuveglise C."/>
            <person name="Oeser B."/>
            <person name="Pearson M."/>
            <person name="Poulain J."/>
            <person name="Poussereau N."/>
            <person name="Quesneville H."/>
            <person name="Rascle C."/>
            <person name="Schumacher J."/>
            <person name="Segurens B."/>
            <person name="Sexton A."/>
            <person name="Silva E."/>
            <person name="Sirven C."/>
            <person name="Soanes D.M."/>
            <person name="Talbot N.J."/>
            <person name="Templeton M."/>
            <person name="Yandava C."/>
            <person name="Yarden O."/>
            <person name="Zeng Q."/>
            <person name="Rollins J.A."/>
            <person name="Lebrun M.H."/>
            <person name="Dickman M."/>
        </authorList>
    </citation>
    <scope>NUCLEOTIDE SEQUENCE [LARGE SCALE GENOMIC DNA]</scope>
    <source>
        <strain evidence="2">T4</strain>
    </source>
</reference>